<comment type="catalytic activity">
    <reaction evidence="8">
        <text>D-galactose(in) = D-galactose(out)</text>
        <dbReference type="Rhea" id="RHEA:34915"/>
        <dbReference type="ChEBI" id="CHEBI:4139"/>
    </reaction>
    <physiologicalReaction direction="right-to-left" evidence="8">
        <dbReference type="Rhea" id="RHEA:34917"/>
    </physiologicalReaction>
</comment>
<evidence type="ECO:0000256" key="14">
    <source>
        <dbReference type="ARBA" id="ARBA00044780"/>
    </source>
</evidence>
<dbReference type="PANTHER" id="PTHR48023">
    <property type="entry name" value="D-XYLOSE-PROTON SYMPORTER-LIKE 2"/>
    <property type="match status" value="1"/>
</dbReference>
<evidence type="ECO:0000256" key="12">
    <source>
        <dbReference type="ARBA" id="ARBA00044668"/>
    </source>
</evidence>
<dbReference type="EMBL" id="JAFCMP010000068">
    <property type="protein sequence ID" value="KAG5188516.1"/>
    <property type="molecule type" value="Genomic_DNA"/>
</dbReference>
<dbReference type="Pfam" id="PF00083">
    <property type="entry name" value="Sugar_tr"/>
    <property type="match status" value="1"/>
</dbReference>
<dbReference type="Gene3D" id="1.20.1250.20">
    <property type="entry name" value="MFS general substrate transporter like domains"/>
    <property type="match status" value="1"/>
</dbReference>
<feature type="transmembrane region" description="Helical" evidence="17">
    <location>
        <begin position="423"/>
        <end position="446"/>
    </location>
</feature>
<dbReference type="NCBIfam" id="TIGR00879">
    <property type="entry name" value="SP"/>
    <property type="match status" value="1"/>
</dbReference>
<keyword evidence="20" id="KW-1185">Reference proteome</keyword>
<sequence>MGNDGGAYQAAGASQAAVHNGSDNVFLPLSADPSDHSSASKAHTGHGPAWDEQEGYQGQQTHVHHELTPQARRFAVKAALVASIGGLLMGFDLGVVAGALPQLRDEMGLDANQQDLVVSLMVVGSLLGSATGGFICDTIGRWRTIMLTSAVFVLGGALLCTASGPGQLYVGRIVIGFGIAISSIADISYLAEVAPAQIRGAMTSTNELMIAFGVLLAFFTDFMLRDTVGGWRLMFGMAVVLALVQALAMARMPESPKWLAAQGRDAEAMAVLAVSAGGDEQADEALVQIKEELAAAGQMSTSMLFHQWRPQLHLSMALMALQQLTGNSAILSYSPEIMAAVTGIPPEGGGARPPPLERLLHYGATVLLGVVKAAFTALAVWKVDALGRRALLLGGALAAAASLSVVAGAFACGGGGGAAQAAVLVGACGVVAAYSVSFGPITWLVTAELFPDALRGRALGASQLVTHAGSFAVTAAFLRVLATAGGALTFGALAAATLGGAGFVFARVPETRDRSPEELAEALWRRRARTQRRRCCGGCCEAVAEGAAALCGLARFRPLRDDEGGGGAAAVRDEWADDDDSAHGGGGGGVGVGAVVVSACAEPGMLQYV</sequence>
<evidence type="ECO:0000256" key="7">
    <source>
        <dbReference type="ARBA" id="ARBA00023136"/>
    </source>
</evidence>
<accession>A0A836CM76</accession>
<evidence type="ECO:0000256" key="13">
    <source>
        <dbReference type="ARBA" id="ARBA00044710"/>
    </source>
</evidence>
<feature type="region of interest" description="Disordered" evidence="16">
    <location>
        <begin position="24"/>
        <end position="61"/>
    </location>
</feature>
<feature type="transmembrane region" description="Helical" evidence="17">
    <location>
        <begin position="390"/>
        <end position="411"/>
    </location>
</feature>
<evidence type="ECO:0000256" key="9">
    <source>
        <dbReference type="ARBA" id="ARBA00044648"/>
    </source>
</evidence>
<evidence type="ECO:0000256" key="16">
    <source>
        <dbReference type="SAM" id="MobiDB-lite"/>
    </source>
</evidence>
<evidence type="ECO:0000313" key="19">
    <source>
        <dbReference type="EMBL" id="KAG5188516.1"/>
    </source>
</evidence>
<dbReference type="PROSITE" id="PS00216">
    <property type="entry name" value="SUGAR_TRANSPORT_1"/>
    <property type="match status" value="1"/>
</dbReference>
<gene>
    <name evidence="19" type="ORF">JKP88DRAFT_304368</name>
</gene>
<evidence type="ECO:0000256" key="17">
    <source>
        <dbReference type="SAM" id="Phobius"/>
    </source>
</evidence>
<comment type="subcellular location">
    <subcellularLocation>
        <location evidence="1">Membrane</location>
        <topology evidence="1">Multi-pass membrane protein</topology>
    </subcellularLocation>
</comment>
<comment type="caution">
    <text evidence="19">The sequence shown here is derived from an EMBL/GenBank/DDBJ whole genome shotgun (WGS) entry which is preliminary data.</text>
</comment>
<proteinExistence type="inferred from homology"/>
<dbReference type="AlphaFoldDB" id="A0A836CM76"/>
<comment type="similarity">
    <text evidence="2 15">Belongs to the major facilitator superfamily. Sugar transporter (TC 2.A.1.1) family.</text>
</comment>
<feature type="transmembrane region" description="Helical" evidence="17">
    <location>
        <begin position="170"/>
        <end position="191"/>
    </location>
</feature>
<evidence type="ECO:0000256" key="5">
    <source>
        <dbReference type="ARBA" id="ARBA00022692"/>
    </source>
</evidence>
<feature type="transmembrane region" description="Helical" evidence="17">
    <location>
        <begin position="203"/>
        <end position="224"/>
    </location>
</feature>
<evidence type="ECO:0000259" key="18">
    <source>
        <dbReference type="PROSITE" id="PS50850"/>
    </source>
</evidence>
<keyword evidence="4 15" id="KW-0813">Transport</keyword>
<evidence type="ECO:0000256" key="1">
    <source>
        <dbReference type="ARBA" id="ARBA00004141"/>
    </source>
</evidence>
<comment type="catalytic activity">
    <reaction evidence="10">
        <text>D-xylose(out) = D-xylose(in)</text>
        <dbReference type="Rhea" id="RHEA:78427"/>
        <dbReference type="ChEBI" id="CHEBI:53455"/>
    </reaction>
    <physiologicalReaction direction="left-to-right" evidence="10">
        <dbReference type="Rhea" id="RHEA:78428"/>
    </physiologicalReaction>
</comment>
<feature type="transmembrane region" description="Helical" evidence="17">
    <location>
        <begin position="359"/>
        <end position="381"/>
    </location>
</feature>
<evidence type="ECO:0000256" key="8">
    <source>
        <dbReference type="ARBA" id="ARBA00044637"/>
    </source>
</evidence>
<evidence type="ECO:0000256" key="4">
    <source>
        <dbReference type="ARBA" id="ARBA00022448"/>
    </source>
</evidence>
<comment type="catalytic activity">
    <reaction evidence="13">
        <text>D-fructose(out) = D-fructose(in)</text>
        <dbReference type="Rhea" id="RHEA:60372"/>
        <dbReference type="ChEBI" id="CHEBI:37721"/>
    </reaction>
    <physiologicalReaction direction="left-to-right" evidence="13">
        <dbReference type="Rhea" id="RHEA:60373"/>
    </physiologicalReaction>
</comment>
<dbReference type="InterPro" id="IPR036259">
    <property type="entry name" value="MFS_trans_sf"/>
</dbReference>
<comment type="subunit">
    <text evidence="3">Homodimer.</text>
</comment>
<dbReference type="InterPro" id="IPR005828">
    <property type="entry name" value="MFS_sugar_transport-like"/>
</dbReference>
<feature type="transmembrane region" description="Helical" evidence="17">
    <location>
        <begin position="116"/>
        <end position="136"/>
    </location>
</feature>
<feature type="transmembrane region" description="Helical" evidence="17">
    <location>
        <begin position="145"/>
        <end position="164"/>
    </location>
</feature>
<keyword evidence="5 17" id="KW-0812">Transmembrane</keyword>
<feature type="transmembrane region" description="Helical" evidence="17">
    <location>
        <begin position="74"/>
        <end position="96"/>
    </location>
</feature>
<evidence type="ECO:0000256" key="11">
    <source>
        <dbReference type="ARBA" id="ARBA00044662"/>
    </source>
</evidence>
<organism evidence="19 20">
    <name type="scientific">Tribonema minus</name>
    <dbReference type="NCBI Taxonomy" id="303371"/>
    <lineage>
        <taxon>Eukaryota</taxon>
        <taxon>Sar</taxon>
        <taxon>Stramenopiles</taxon>
        <taxon>Ochrophyta</taxon>
        <taxon>PX clade</taxon>
        <taxon>Xanthophyceae</taxon>
        <taxon>Tribonematales</taxon>
        <taxon>Tribonemataceae</taxon>
        <taxon>Tribonema</taxon>
    </lineage>
</organism>
<dbReference type="PROSITE" id="PS50850">
    <property type="entry name" value="MFS"/>
    <property type="match status" value="1"/>
</dbReference>
<keyword evidence="7 17" id="KW-0472">Membrane</keyword>
<evidence type="ECO:0000256" key="3">
    <source>
        <dbReference type="ARBA" id="ARBA00011738"/>
    </source>
</evidence>
<dbReference type="InterPro" id="IPR020846">
    <property type="entry name" value="MFS_dom"/>
</dbReference>
<dbReference type="PANTHER" id="PTHR48023:SF4">
    <property type="entry name" value="D-XYLOSE-PROTON SYMPORTER-LIKE 2"/>
    <property type="match status" value="1"/>
</dbReference>
<protein>
    <recommendedName>
        <fullName evidence="14">Hexose transporter 1</fullName>
    </recommendedName>
</protein>
<keyword evidence="6 17" id="KW-1133">Transmembrane helix</keyword>
<dbReference type="InterPro" id="IPR050820">
    <property type="entry name" value="MFS_Sugar_Transporter"/>
</dbReference>
<evidence type="ECO:0000256" key="2">
    <source>
        <dbReference type="ARBA" id="ARBA00010992"/>
    </source>
</evidence>
<dbReference type="SUPFAM" id="SSF103473">
    <property type="entry name" value="MFS general substrate transporter"/>
    <property type="match status" value="1"/>
</dbReference>
<evidence type="ECO:0000256" key="15">
    <source>
        <dbReference type="RuleBase" id="RU003346"/>
    </source>
</evidence>
<evidence type="ECO:0000256" key="6">
    <source>
        <dbReference type="ARBA" id="ARBA00022989"/>
    </source>
</evidence>
<feature type="domain" description="Major facilitator superfamily (MFS) profile" evidence="18">
    <location>
        <begin position="78"/>
        <end position="512"/>
    </location>
</feature>
<dbReference type="GO" id="GO:0022857">
    <property type="term" value="F:transmembrane transporter activity"/>
    <property type="evidence" value="ECO:0007669"/>
    <property type="project" value="InterPro"/>
</dbReference>
<evidence type="ECO:0000256" key="10">
    <source>
        <dbReference type="ARBA" id="ARBA00044656"/>
    </source>
</evidence>
<reference evidence="19" key="1">
    <citation type="submission" date="2021-02" db="EMBL/GenBank/DDBJ databases">
        <title>First Annotated Genome of the Yellow-green Alga Tribonema minus.</title>
        <authorList>
            <person name="Mahan K.M."/>
        </authorList>
    </citation>
    <scope>NUCLEOTIDE SEQUENCE</scope>
    <source>
        <strain evidence="19">UTEX B ZZ1240</strain>
    </source>
</reference>
<feature type="transmembrane region" description="Helical" evidence="17">
    <location>
        <begin position="230"/>
        <end position="250"/>
    </location>
</feature>
<evidence type="ECO:0000313" key="20">
    <source>
        <dbReference type="Proteomes" id="UP000664859"/>
    </source>
</evidence>
<dbReference type="Proteomes" id="UP000664859">
    <property type="component" value="Unassembled WGS sequence"/>
</dbReference>
<dbReference type="InterPro" id="IPR003663">
    <property type="entry name" value="Sugar/inositol_transpt"/>
</dbReference>
<dbReference type="GO" id="GO:1904659">
    <property type="term" value="P:D-glucose transmembrane transport"/>
    <property type="evidence" value="ECO:0007669"/>
    <property type="project" value="TreeGrafter"/>
</dbReference>
<comment type="catalytic activity">
    <reaction evidence="9">
        <text>D-glucose(out) = D-glucose(in)</text>
        <dbReference type="Rhea" id="RHEA:60376"/>
        <dbReference type="ChEBI" id="CHEBI:4167"/>
    </reaction>
    <physiologicalReaction direction="left-to-right" evidence="9">
        <dbReference type="Rhea" id="RHEA:60377"/>
    </physiologicalReaction>
</comment>
<comment type="catalytic activity">
    <reaction evidence="11">
        <text>D-mannose(out) = D-mannose(in)</text>
        <dbReference type="Rhea" id="RHEA:78391"/>
        <dbReference type="ChEBI" id="CHEBI:4208"/>
    </reaction>
    <physiologicalReaction direction="left-to-right" evidence="11">
        <dbReference type="Rhea" id="RHEA:78392"/>
    </physiologicalReaction>
</comment>
<feature type="transmembrane region" description="Helical" evidence="17">
    <location>
        <begin position="484"/>
        <end position="506"/>
    </location>
</feature>
<dbReference type="PRINTS" id="PR00171">
    <property type="entry name" value="SUGRTRNSPORT"/>
</dbReference>
<dbReference type="GO" id="GO:0016020">
    <property type="term" value="C:membrane"/>
    <property type="evidence" value="ECO:0007669"/>
    <property type="project" value="UniProtKB-SubCell"/>
</dbReference>
<comment type="catalytic activity">
    <reaction evidence="12">
        <text>D-glucosamine(out) = D-glucosamine(in)</text>
        <dbReference type="Rhea" id="RHEA:78423"/>
        <dbReference type="ChEBI" id="CHEBI:58723"/>
    </reaction>
    <physiologicalReaction direction="left-to-right" evidence="12">
        <dbReference type="Rhea" id="RHEA:78424"/>
    </physiologicalReaction>
</comment>
<dbReference type="OrthoDB" id="6339427at2759"/>
<dbReference type="InterPro" id="IPR005829">
    <property type="entry name" value="Sugar_transporter_CS"/>
</dbReference>
<name>A0A836CM76_9STRA</name>